<organism evidence="8 9">
    <name type="scientific">Microbacterium ginsengiterrae</name>
    <dbReference type="NCBI Taxonomy" id="546115"/>
    <lineage>
        <taxon>Bacteria</taxon>
        <taxon>Bacillati</taxon>
        <taxon>Actinomycetota</taxon>
        <taxon>Actinomycetes</taxon>
        <taxon>Micrococcales</taxon>
        <taxon>Microbacteriaceae</taxon>
        <taxon>Microbacterium</taxon>
    </lineage>
</organism>
<dbReference type="GO" id="GO:0016491">
    <property type="term" value="F:oxidoreductase activity"/>
    <property type="evidence" value="ECO:0007669"/>
    <property type="project" value="UniProtKB-KW"/>
</dbReference>
<gene>
    <name evidence="8" type="ORF">HD600_000330</name>
</gene>
<dbReference type="InterPro" id="IPR011032">
    <property type="entry name" value="GroES-like_sf"/>
</dbReference>
<dbReference type="InterPro" id="IPR036291">
    <property type="entry name" value="NAD(P)-bd_dom_sf"/>
</dbReference>
<comment type="cofactor">
    <cofactor evidence="1">
        <name>Zn(2+)</name>
        <dbReference type="ChEBI" id="CHEBI:29105"/>
    </cofactor>
</comment>
<reference evidence="8 9" key="1">
    <citation type="submission" date="2020-08" db="EMBL/GenBank/DDBJ databases">
        <title>Sequencing the genomes of 1000 actinobacteria strains.</title>
        <authorList>
            <person name="Klenk H.-P."/>
        </authorList>
    </citation>
    <scope>NUCLEOTIDE SEQUENCE [LARGE SCALE GENOMIC DNA]</scope>
    <source>
        <strain evidence="8 9">DSM 24823</strain>
    </source>
</reference>
<keyword evidence="3" id="KW-0479">Metal-binding</keyword>
<evidence type="ECO:0000256" key="3">
    <source>
        <dbReference type="ARBA" id="ARBA00022723"/>
    </source>
</evidence>
<accession>A0A7W9CA25</accession>
<dbReference type="SUPFAM" id="SSF50129">
    <property type="entry name" value="GroES-like"/>
    <property type="match status" value="1"/>
</dbReference>
<evidence type="ECO:0000259" key="6">
    <source>
        <dbReference type="Pfam" id="PF00107"/>
    </source>
</evidence>
<feature type="domain" description="Alcohol dehydrogenase-like N-terminal" evidence="7">
    <location>
        <begin position="25"/>
        <end position="142"/>
    </location>
</feature>
<comment type="caution">
    <text evidence="8">The sequence shown here is derived from an EMBL/GenBank/DDBJ whole genome shotgun (WGS) entry which is preliminary data.</text>
</comment>
<proteinExistence type="inferred from homology"/>
<dbReference type="PANTHER" id="PTHR43161:SF9">
    <property type="entry name" value="SORBITOL DEHYDROGENASE"/>
    <property type="match status" value="1"/>
</dbReference>
<feature type="domain" description="Alcohol dehydrogenase-like C-terminal" evidence="6">
    <location>
        <begin position="182"/>
        <end position="300"/>
    </location>
</feature>
<dbReference type="Pfam" id="PF08240">
    <property type="entry name" value="ADH_N"/>
    <property type="match status" value="1"/>
</dbReference>
<dbReference type="Proteomes" id="UP000517712">
    <property type="component" value="Unassembled WGS sequence"/>
</dbReference>
<dbReference type="Pfam" id="PF00107">
    <property type="entry name" value="ADH_zinc_N"/>
    <property type="match status" value="1"/>
</dbReference>
<evidence type="ECO:0000256" key="4">
    <source>
        <dbReference type="ARBA" id="ARBA00022833"/>
    </source>
</evidence>
<evidence type="ECO:0000313" key="9">
    <source>
        <dbReference type="Proteomes" id="UP000517712"/>
    </source>
</evidence>
<dbReference type="InterPro" id="IPR013149">
    <property type="entry name" value="ADH-like_C"/>
</dbReference>
<dbReference type="AlphaFoldDB" id="A0A7W9CA25"/>
<evidence type="ECO:0000313" key="8">
    <source>
        <dbReference type="EMBL" id="MBB5741833.1"/>
    </source>
</evidence>
<sequence length="345" mass="34909">MDNLAIVAHAAGDLRIEDVGPVSPGADEAVVSIAYGGICGSDLHYWRHGAAGASVLREPMVLGHEVSGVVSEAAADGSGPAVGTAVVVHPLTPAGDGVTPWPHDRPNLAPASTYLGSAMHLPHTQGAFARRVALPTRMLRPVAASLDLRTAALAEPAAVAWRAVRRAGDVRGRSVAVIGAGPIGQLVAAVAARDGASRITLTDLEPAALALARARGADVLDARDDAAIAALHADVVVESSGTVPGLWAAVSAAARGGTVVLLGLQRAGEVPTPIATAISRELSLLGSFRFGDELDEVIDALGDGSLNVDGIISHVRPATDARDAFALAGDPALSCKVLLDFTTGE</sequence>
<evidence type="ECO:0000256" key="1">
    <source>
        <dbReference type="ARBA" id="ARBA00001947"/>
    </source>
</evidence>
<keyword evidence="9" id="KW-1185">Reference proteome</keyword>
<evidence type="ECO:0000259" key="7">
    <source>
        <dbReference type="Pfam" id="PF08240"/>
    </source>
</evidence>
<dbReference type="RefSeq" id="WP_260980553.1">
    <property type="nucleotide sequence ID" value="NZ_BAAAPG010000002.1"/>
</dbReference>
<keyword evidence="5" id="KW-0560">Oxidoreductase</keyword>
<dbReference type="Gene3D" id="3.40.50.720">
    <property type="entry name" value="NAD(P)-binding Rossmann-like Domain"/>
    <property type="match status" value="1"/>
</dbReference>
<evidence type="ECO:0000256" key="2">
    <source>
        <dbReference type="ARBA" id="ARBA00008072"/>
    </source>
</evidence>
<comment type="similarity">
    <text evidence="2">Belongs to the zinc-containing alcohol dehydrogenase family.</text>
</comment>
<dbReference type="Gene3D" id="3.90.180.10">
    <property type="entry name" value="Medium-chain alcohol dehydrogenases, catalytic domain"/>
    <property type="match status" value="1"/>
</dbReference>
<dbReference type="EMBL" id="JACHMU010000001">
    <property type="protein sequence ID" value="MBB5741833.1"/>
    <property type="molecule type" value="Genomic_DNA"/>
</dbReference>
<name>A0A7W9CA25_9MICO</name>
<protein>
    <submittedName>
        <fullName evidence="8">2-desacetyl-2-hydroxyethyl bacteriochlorophyllide A dehydrogenase</fullName>
    </submittedName>
</protein>
<keyword evidence="4" id="KW-0862">Zinc</keyword>
<dbReference type="GO" id="GO:0046872">
    <property type="term" value="F:metal ion binding"/>
    <property type="evidence" value="ECO:0007669"/>
    <property type="project" value="UniProtKB-KW"/>
</dbReference>
<dbReference type="PANTHER" id="PTHR43161">
    <property type="entry name" value="SORBITOL DEHYDROGENASE"/>
    <property type="match status" value="1"/>
</dbReference>
<dbReference type="SUPFAM" id="SSF51735">
    <property type="entry name" value="NAD(P)-binding Rossmann-fold domains"/>
    <property type="match status" value="1"/>
</dbReference>
<dbReference type="InterPro" id="IPR013154">
    <property type="entry name" value="ADH-like_N"/>
</dbReference>
<evidence type="ECO:0000256" key="5">
    <source>
        <dbReference type="ARBA" id="ARBA00023002"/>
    </source>
</evidence>